<dbReference type="InterPro" id="IPR011006">
    <property type="entry name" value="CheY-like_superfamily"/>
</dbReference>
<name>A0A918J4C1_9FLAO</name>
<dbReference type="Pfam" id="PF00072">
    <property type="entry name" value="Response_reg"/>
    <property type="match status" value="1"/>
</dbReference>
<feature type="modified residue" description="4-aspartylphosphate" evidence="1">
    <location>
        <position position="60"/>
    </location>
</feature>
<dbReference type="PANTHER" id="PTHR44520">
    <property type="entry name" value="RESPONSE REGULATOR RCP1-RELATED"/>
    <property type="match status" value="1"/>
</dbReference>
<protein>
    <submittedName>
        <fullName evidence="3">Response regulator</fullName>
    </submittedName>
</protein>
<dbReference type="PROSITE" id="PS50110">
    <property type="entry name" value="RESPONSE_REGULATORY"/>
    <property type="match status" value="1"/>
</dbReference>
<sequence>MKEIPNILLADDDPDDCMFFREALVELSLSAQLTFVNDGEKLIDLLINGTTDLPDILFLDLNMPIKNGVECLTEIKSIEKLKRIPVVIISTSYDSTSADELYRLGAAYYIQKPIGFSQLQDLIFRAIKLVTNKNITRPDKVDFLLSEQ</sequence>
<keyword evidence="4" id="KW-1185">Reference proteome</keyword>
<dbReference type="RefSeq" id="WP_026814428.1">
    <property type="nucleotide sequence ID" value="NZ_BMWP01000029.1"/>
</dbReference>
<dbReference type="SUPFAM" id="SSF52172">
    <property type="entry name" value="CheY-like"/>
    <property type="match status" value="1"/>
</dbReference>
<proteinExistence type="predicted"/>
<evidence type="ECO:0000313" key="4">
    <source>
        <dbReference type="Proteomes" id="UP000634668"/>
    </source>
</evidence>
<dbReference type="InterPro" id="IPR001789">
    <property type="entry name" value="Sig_transdc_resp-reg_receiver"/>
</dbReference>
<dbReference type="SMART" id="SM00448">
    <property type="entry name" value="REC"/>
    <property type="match status" value="1"/>
</dbReference>
<evidence type="ECO:0000313" key="3">
    <source>
        <dbReference type="EMBL" id="GGW46224.1"/>
    </source>
</evidence>
<dbReference type="AlphaFoldDB" id="A0A918J4C1"/>
<organism evidence="3 4">
    <name type="scientific">Arenibacter certesii</name>
    <dbReference type="NCBI Taxonomy" id="228955"/>
    <lineage>
        <taxon>Bacteria</taxon>
        <taxon>Pseudomonadati</taxon>
        <taxon>Bacteroidota</taxon>
        <taxon>Flavobacteriia</taxon>
        <taxon>Flavobacteriales</taxon>
        <taxon>Flavobacteriaceae</taxon>
        <taxon>Arenibacter</taxon>
    </lineage>
</organism>
<feature type="domain" description="Response regulatory" evidence="2">
    <location>
        <begin position="6"/>
        <end position="127"/>
    </location>
</feature>
<reference evidence="3" key="1">
    <citation type="journal article" date="2014" name="Int. J. Syst. Evol. Microbiol.">
        <title>Complete genome sequence of Corynebacterium casei LMG S-19264T (=DSM 44701T), isolated from a smear-ripened cheese.</title>
        <authorList>
            <consortium name="US DOE Joint Genome Institute (JGI-PGF)"/>
            <person name="Walter F."/>
            <person name="Albersmeier A."/>
            <person name="Kalinowski J."/>
            <person name="Ruckert C."/>
        </authorList>
    </citation>
    <scope>NUCLEOTIDE SEQUENCE</scope>
    <source>
        <strain evidence="3">KCTC 12113</strain>
    </source>
</reference>
<evidence type="ECO:0000256" key="1">
    <source>
        <dbReference type="PROSITE-ProRule" id="PRU00169"/>
    </source>
</evidence>
<dbReference type="Gene3D" id="3.40.50.2300">
    <property type="match status" value="1"/>
</dbReference>
<dbReference type="GO" id="GO:0000160">
    <property type="term" value="P:phosphorelay signal transduction system"/>
    <property type="evidence" value="ECO:0007669"/>
    <property type="project" value="InterPro"/>
</dbReference>
<gene>
    <name evidence="3" type="ORF">GCM10007383_33170</name>
</gene>
<reference evidence="3" key="2">
    <citation type="submission" date="2020-09" db="EMBL/GenBank/DDBJ databases">
        <authorList>
            <person name="Sun Q."/>
            <person name="Kim S."/>
        </authorList>
    </citation>
    <scope>NUCLEOTIDE SEQUENCE</scope>
    <source>
        <strain evidence="3">KCTC 12113</strain>
    </source>
</reference>
<dbReference type="Proteomes" id="UP000634668">
    <property type="component" value="Unassembled WGS sequence"/>
</dbReference>
<accession>A0A918J4C1</accession>
<dbReference type="EMBL" id="BMWP01000029">
    <property type="protein sequence ID" value="GGW46224.1"/>
    <property type="molecule type" value="Genomic_DNA"/>
</dbReference>
<keyword evidence="1" id="KW-0597">Phosphoprotein</keyword>
<dbReference type="PANTHER" id="PTHR44520:SF2">
    <property type="entry name" value="RESPONSE REGULATOR RCP1"/>
    <property type="match status" value="1"/>
</dbReference>
<dbReference type="InterPro" id="IPR052893">
    <property type="entry name" value="TCS_response_regulator"/>
</dbReference>
<comment type="caution">
    <text evidence="3">The sequence shown here is derived from an EMBL/GenBank/DDBJ whole genome shotgun (WGS) entry which is preliminary data.</text>
</comment>
<evidence type="ECO:0000259" key="2">
    <source>
        <dbReference type="PROSITE" id="PS50110"/>
    </source>
</evidence>